<keyword evidence="5" id="KW-1185">Reference proteome</keyword>
<dbReference type="Proteomes" id="UP000659654">
    <property type="component" value="Unassembled WGS sequence"/>
</dbReference>
<feature type="region of interest" description="Disordered" evidence="1">
    <location>
        <begin position="1"/>
        <end position="47"/>
    </location>
</feature>
<dbReference type="AlphaFoldDB" id="A0A1I7SE36"/>
<dbReference type="Proteomes" id="UP000582659">
    <property type="component" value="Unassembled WGS sequence"/>
</dbReference>
<evidence type="ECO:0000313" key="3">
    <source>
        <dbReference type="EMBL" id="CAG9113130.1"/>
    </source>
</evidence>
<reference evidence="3" key="2">
    <citation type="submission" date="2020-08" db="EMBL/GenBank/DDBJ databases">
        <authorList>
            <person name="Kikuchi T."/>
        </authorList>
    </citation>
    <scope>NUCLEOTIDE SEQUENCE</scope>
    <source>
        <strain evidence="2">Ka4C1</strain>
    </source>
</reference>
<evidence type="ECO:0000313" key="6">
    <source>
        <dbReference type="WBParaSite" id="BXY_1129400.1"/>
    </source>
</evidence>
<reference evidence="6" key="1">
    <citation type="submission" date="2016-11" db="UniProtKB">
        <authorList>
            <consortium name="WormBaseParasite"/>
        </authorList>
    </citation>
    <scope>IDENTIFICATION</scope>
</reference>
<evidence type="ECO:0000313" key="4">
    <source>
        <dbReference type="Proteomes" id="UP000095284"/>
    </source>
</evidence>
<dbReference type="WBParaSite" id="BXY_1129400.1">
    <property type="protein sequence ID" value="BXY_1129400.1"/>
    <property type="gene ID" value="BXY_1129400"/>
</dbReference>
<name>A0A1I7SE36_BURXY</name>
<organism evidence="4 6">
    <name type="scientific">Bursaphelenchus xylophilus</name>
    <name type="common">Pinewood nematode worm</name>
    <name type="synonym">Aphelenchoides xylophilus</name>
    <dbReference type="NCBI Taxonomy" id="6326"/>
    <lineage>
        <taxon>Eukaryota</taxon>
        <taxon>Metazoa</taxon>
        <taxon>Ecdysozoa</taxon>
        <taxon>Nematoda</taxon>
        <taxon>Chromadorea</taxon>
        <taxon>Rhabditida</taxon>
        <taxon>Tylenchina</taxon>
        <taxon>Tylenchomorpha</taxon>
        <taxon>Aphelenchoidea</taxon>
        <taxon>Aphelenchoididae</taxon>
        <taxon>Bursaphelenchus</taxon>
    </lineage>
</organism>
<gene>
    <name evidence="2" type="ORF">BXYJ_LOCUS8009</name>
</gene>
<evidence type="ECO:0000313" key="2">
    <source>
        <dbReference type="EMBL" id="CAD5224369.1"/>
    </source>
</evidence>
<feature type="compositionally biased region" description="Basic and acidic residues" evidence="1">
    <location>
        <begin position="36"/>
        <end position="46"/>
    </location>
</feature>
<protein>
    <submittedName>
        <fullName evidence="2">(pine wood nematode) hypothetical protein</fullName>
    </submittedName>
</protein>
<accession>A0A1I7SE36</accession>
<evidence type="ECO:0000256" key="1">
    <source>
        <dbReference type="SAM" id="MobiDB-lite"/>
    </source>
</evidence>
<evidence type="ECO:0000313" key="5">
    <source>
        <dbReference type="Proteomes" id="UP000659654"/>
    </source>
</evidence>
<dbReference type="EMBL" id="CAJFDI010000004">
    <property type="protein sequence ID" value="CAD5224369.1"/>
    <property type="molecule type" value="Genomic_DNA"/>
</dbReference>
<dbReference type="EMBL" id="CAJFCV020000004">
    <property type="protein sequence ID" value="CAG9113130.1"/>
    <property type="molecule type" value="Genomic_DNA"/>
</dbReference>
<dbReference type="Proteomes" id="UP000095284">
    <property type="component" value="Unplaced"/>
</dbReference>
<sequence>MIVKAVEQSHAIIPVKSTPVPSESPPTKRPRKSTPRKVESSDRELDPLDALINNVMATTSPKPRGRPKKRSIKDFEAISDATTTTLPQPIHSATLYVTPTSPIPLNLADLRAKTPRFLGEKHRRREGSSVGITSNKTP</sequence>
<proteinExistence type="predicted"/>
<feature type="region of interest" description="Disordered" evidence="1">
    <location>
        <begin position="116"/>
        <end position="138"/>
    </location>
</feature>